<evidence type="ECO:0008006" key="4">
    <source>
        <dbReference type="Google" id="ProtNLM"/>
    </source>
</evidence>
<reference evidence="2 3" key="1">
    <citation type="submission" date="2014-10" db="EMBL/GenBank/DDBJ databases">
        <title>Whole genome sequence of Francisella endociliophora strain FSC1006, isolated from a laboratory culture of the marine ciliate Euplotes raikovi.</title>
        <authorList>
            <person name="Granberg M."/>
            <person name="Backman S."/>
            <person name="Lundmark E."/>
            <person name="Nilsson E."/>
            <person name="Karlsson E."/>
            <person name="Thelaus J."/>
            <person name="Ohrman C."/>
            <person name="Larkeryd A."/>
            <person name="Stenberg P."/>
        </authorList>
    </citation>
    <scope>NUCLEOTIDE SEQUENCE [LARGE SCALE GENOMIC DNA]</scope>
    <source>
        <strain evidence="2 3">FSC1006</strain>
    </source>
</reference>
<organism evidence="2 3">
    <name type="scientific">Candidatus Francisella endociliophora</name>
    <dbReference type="NCBI Taxonomy" id="653937"/>
    <lineage>
        <taxon>Bacteria</taxon>
        <taxon>Pseudomonadati</taxon>
        <taxon>Pseudomonadota</taxon>
        <taxon>Gammaproteobacteria</taxon>
        <taxon>Thiotrichales</taxon>
        <taxon>Francisellaceae</taxon>
        <taxon>Francisella</taxon>
    </lineage>
</organism>
<name>A0A097ER00_9GAMM</name>
<keyword evidence="1" id="KW-1133">Transmembrane helix</keyword>
<proteinExistence type="predicted"/>
<dbReference type="KEGG" id="frf:LO80_08480"/>
<gene>
    <name evidence="2" type="ORF">LO80_08480</name>
</gene>
<sequence length="316" mass="35971">MSESKNEYIEINLGRMMMGLLVSIYKNGKVFLATLVCALVLTIVVSYMMTRNTYVYKQMIQTPSYFDGKDEQSILNNTKINVILQSMLKQIQDSNPDDQLLQHIDILYPFYDYEGTGKDKKVIENDNYKLKQKYDQQKMFFTLFVSSKNAGAADVEKVYNNLLKQFSDSQVIKKQIELWQKSLQTKLKLDNDNLSRNEKLLEKNQKFLMDLISKQTSILGMDGQSQSMLLKYIGNIDSYQNKIFSLQDSIALTKLKLDNAGPKLSSFGKSFSLEAESKSIAKILAVGIVLSFLLAIATSLFIALCKKVVVEANKEN</sequence>
<dbReference type="AlphaFoldDB" id="A0A097ER00"/>
<evidence type="ECO:0000256" key="1">
    <source>
        <dbReference type="SAM" id="Phobius"/>
    </source>
</evidence>
<dbReference type="eggNOG" id="ENOG502ZHHC">
    <property type="taxonomic scope" value="Bacteria"/>
</dbReference>
<feature type="transmembrane region" description="Helical" evidence="1">
    <location>
        <begin position="30"/>
        <end position="49"/>
    </location>
</feature>
<dbReference type="OrthoDB" id="5605736at2"/>
<dbReference type="EMBL" id="CP009574">
    <property type="protein sequence ID" value="AIT10001.1"/>
    <property type="molecule type" value="Genomic_DNA"/>
</dbReference>
<dbReference type="HOGENOM" id="CLU_879270_0_0_6"/>
<dbReference type="Proteomes" id="UP000029672">
    <property type="component" value="Chromosome"/>
</dbReference>
<feature type="transmembrane region" description="Helical" evidence="1">
    <location>
        <begin position="283"/>
        <end position="304"/>
    </location>
</feature>
<accession>A0A097ER00</accession>
<protein>
    <recommendedName>
        <fullName evidence="4">Polysaccharide chain length determinant N-terminal domain-containing protein</fullName>
    </recommendedName>
</protein>
<dbReference type="RefSeq" id="WP_040010376.1">
    <property type="nucleotide sequence ID" value="NZ_CP009574.1"/>
</dbReference>
<evidence type="ECO:0000313" key="3">
    <source>
        <dbReference type="Proteomes" id="UP000029672"/>
    </source>
</evidence>
<keyword evidence="1" id="KW-0812">Transmembrane</keyword>
<evidence type="ECO:0000313" key="2">
    <source>
        <dbReference type="EMBL" id="AIT10001.1"/>
    </source>
</evidence>
<dbReference type="STRING" id="1547445.LO80_08480"/>
<keyword evidence="3" id="KW-1185">Reference proteome</keyword>
<keyword evidence="1" id="KW-0472">Membrane</keyword>